<dbReference type="PROSITE" id="PS51192">
    <property type="entry name" value="HELICASE_ATP_BIND_1"/>
    <property type="match status" value="1"/>
</dbReference>
<dbReference type="PROSITE" id="PS51194">
    <property type="entry name" value="HELICASE_CTER"/>
    <property type="match status" value="1"/>
</dbReference>
<protein>
    <submittedName>
        <fullName evidence="11">ATP-dependent Lhr-like helicase</fullName>
        <ecNumber evidence="11">3.6.4.-</ecNumber>
    </submittedName>
</protein>
<keyword evidence="1" id="KW-0547">Nucleotide-binding</keyword>
<dbReference type="InterPro" id="IPR052511">
    <property type="entry name" value="ATP-dep_Helicase"/>
</dbReference>
<dbReference type="Pfam" id="PF00270">
    <property type="entry name" value="DEAD"/>
    <property type="match status" value="1"/>
</dbReference>
<evidence type="ECO:0000313" key="11">
    <source>
        <dbReference type="EMBL" id="MBB6479837.1"/>
    </source>
</evidence>
<sequence>MAQVLELFHPLIQDWFTRKYSAPTDIQEKGWREIASRSHVLMTAPTGSGKTLASFLWSINQLVTEQWPGGTVRVLYISPLKALNNDVRRNLTEPLKELRAFFEERGESFPEIRVQTRSGDTSGSDRQKMMRRPPEILITTPESLNIMLTSGAAQSLLSGLSVLILDEIHAIAANKRGVHLFSAVERLTLINGEFQRIGLSATVQPMNLVASLLGGYYRRYHKEEASRPRDVKILRSEIRKKYELSVAFPDTPEGEGSQWPSTIAVFAGKIRSNRSTLIFSNSRRQTEKVTRMINEYMGETVAFAHHGSLSREIRHFVEQKMKAGELKAIVATSSLEMGIDIGSIDEVLLIQAPFSLSSAIQRIGRGGHNVGDVSRSTIFPMFGLDLVSCAITAEAVLAGEIEALKIPENPLDVLAQVILSMCCTEEWNLDELYLFITSVYHWRNLPRRHFDLVLNMLNGRYSDTRIGELKARLNIDRAAGTARARDGAERVIYMSGGTIPDRGYYELRLMGDGSKIGELDEEFVWERNPGDFFTLGTQTWRIDRIGDRAVEVSPGDSNGAMSPFWKADPNGRDFFYSLRILDLLDHVERKWNDPRLGDELSRRFHMSPEAAESMLFFLERQKDVTGASLPGRNNLVIEHFNDPLNRTDCHQVILHTLWGGTLNYPYSEALSQAWEDKHGYPLQVFCDDDAVILDLPHQFSSEDVLSLVNADNLESLLRRRLESTMFFGGRFRHNCSRALLLPRKSFKQRTPLWLTRLRSKKLLQAVSRYEDFPILTETWRSCLRDDFDLPSLAMVLDEIREGKIRITDVVTRTPSPFAAGIIYDHTNQRMYEDDTPLGGQSNLNEDLIRGIVHESGLRPMLSCELVAEFQAKLTRTFPDYCPGASDDLFDWIEERIFLPLSQWEELTEALIRDRENCAEILEDVKNRIVLRESGDSSEPIVLSVTYDKKFDADKFIGEIDDVLPQWLSFFGPVLLTRIAELYPAPSQIIMDCLEELRQSDQLIIDRLTEGAVEDEICTAENLEILFRLKRRKGRKEFKALPAESLQLFLAQQQLLTGSGGDKDDLRDVMERLIAFGAKAPLWEKEILPARLNPYYRTWLDTLFQESPLMWYGCGKETIAFCFDEEQSLFIPPRKGKKGGEDLLPDSRGGFTFWDIKEHSGKNSTELVESLWKLCWKGAISNDHFSTVRSGIANKYNADSFSDMEKERGGRKISRGGYSRWVRSRPVEGRWFIPETIGKDEDLIARDERLREVIRQLFLRYGVLFRQLLERETEQLNWNAVFPTLRLMELSGECVAGYFFEGVRGLQFASWEALRMLKDPLEQDTLYWMNCTDPASLAGIRLDELKGKYPKRMPSNHMVFRGQNPLLYSLKNGKELEFFTEPDHPDSLESLGFFRTLLSRESEPLKSIKVEKVNGLAVSESPFRKVLKEAGFRDNFNCYILSGVRI</sequence>
<dbReference type="InterPro" id="IPR014001">
    <property type="entry name" value="Helicase_ATP-bd"/>
</dbReference>
<dbReference type="Proteomes" id="UP000587760">
    <property type="component" value="Unassembled WGS sequence"/>
</dbReference>
<dbReference type="InterPro" id="IPR055367">
    <property type="entry name" value="WH4_Lhr"/>
</dbReference>
<comment type="caution">
    <text evidence="11">The sequence shown here is derived from an EMBL/GenBank/DDBJ whole genome shotgun (WGS) entry which is preliminary data.</text>
</comment>
<dbReference type="InterPro" id="IPR013701">
    <property type="entry name" value="Lhr-like_DEAD/DEAH_assoc"/>
</dbReference>
<keyword evidence="6" id="KW-0238">DNA-binding</keyword>
<reference evidence="11 12" key="1">
    <citation type="submission" date="2020-08" db="EMBL/GenBank/DDBJ databases">
        <title>Genomic Encyclopedia of Type Strains, Phase IV (KMG-IV): sequencing the most valuable type-strain genomes for metagenomic binning, comparative biology and taxonomic classification.</title>
        <authorList>
            <person name="Goeker M."/>
        </authorList>
    </citation>
    <scope>NUCLEOTIDE SEQUENCE [LARGE SCALE GENOMIC DNA]</scope>
    <source>
        <strain evidence="11 12">DSM 2461</strain>
    </source>
</reference>
<gene>
    <name evidence="11" type="ORF">HNR50_001495</name>
</gene>
<evidence type="ECO:0000313" key="12">
    <source>
        <dbReference type="Proteomes" id="UP000587760"/>
    </source>
</evidence>
<accession>A0A841R9F0</accession>
<dbReference type="InterPro" id="IPR027417">
    <property type="entry name" value="P-loop_NTPase"/>
</dbReference>
<dbReference type="RefSeq" id="WP_184745420.1">
    <property type="nucleotide sequence ID" value="NZ_JACHGJ010000002.1"/>
</dbReference>
<dbReference type="InterPro" id="IPR045628">
    <property type="entry name" value="Lhr_WH_dom"/>
</dbReference>
<proteinExistence type="predicted"/>
<dbReference type="EC" id="3.6.4.-" evidence="11"/>
<dbReference type="Pfam" id="PF23234">
    <property type="entry name" value="WHD_4th_Lhr"/>
    <property type="match status" value="1"/>
</dbReference>
<evidence type="ECO:0000256" key="3">
    <source>
        <dbReference type="ARBA" id="ARBA00022801"/>
    </source>
</evidence>
<evidence type="ECO:0000256" key="7">
    <source>
        <dbReference type="ARBA" id="ARBA00023204"/>
    </source>
</evidence>
<organism evidence="11 12">
    <name type="scientific">Spirochaeta isovalerica</name>
    <dbReference type="NCBI Taxonomy" id="150"/>
    <lineage>
        <taxon>Bacteria</taxon>
        <taxon>Pseudomonadati</taxon>
        <taxon>Spirochaetota</taxon>
        <taxon>Spirochaetia</taxon>
        <taxon>Spirochaetales</taxon>
        <taxon>Spirochaetaceae</taxon>
        <taxon>Spirochaeta</taxon>
    </lineage>
</organism>
<dbReference type="SMART" id="SM00487">
    <property type="entry name" value="DEXDc"/>
    <property type="match status" value="1"/>
</dbReference>
<keyword evidence="2" id="KW-0227">DNA damage</keyword>
<dbReference type="PANTHER" id="PTHR47962">
    <property type="entry name" value="ATP-DEPENDENT HELICASE LHR-RELATED-RELATED"/>
    <property type="match status" value="1"/>
</dbReference>
<dbReference type="CDD" id="cd17922">
    <property type="entry name" value="DEXHc_LHR-like"/>
    <property type="match status" value="1"/>
</dbReference>
<keyword evidence="5" id="KW-0067">ATP-binding</keyword>
<dbReference type="GO" id="GO:0006281">
    <property type="term" value="P:DNA repair"/>
    <property type="evidence" value="ECO:0007669"/>
    <property type="project" value="UniProtKB-KW"/>
</dbReference>
<dbReference type="Gene3D" id="3.40.50.300">
    <property type="entry name" value="P-loop containing nucleotide triphosphate hydrolases"/>
    <property type="match status" value="2"/>
</dbReference>
<dbReference type="GO" id="GO:0005524">
    <property type="term" value="F:ATP binding"/>
    <property type="evidence" value="ECO:0007669"/>
    <property type="project" value="UniProtKB-KW"/>
</dbReference>
<dbReference type="SMART" id="SM00490">
    <property type="entry name" value="HELICc"/>
    <property type="match status" value="1"/>
</dbReference>
<feature type="domain" description="Helicase C-terminal" evidence="10">
    <location>
        <begin position="262"/>
        <end position="422"/>
    </location>
</feature>
<feature type="domain" description="Helicase ATP-binding" evidence="9">
    <location>
        <begin position="31"/>
        <end position="221"/>
    </location>
</feature>
<dbReference type="InterPro" id="IPR055368">
    <property type="entry name" value="WH3_Lhr"/>
</dbReference>
<dbReference type="Pfam" id="PF00271">
    <property type="entry name" value="Helicase_C"/>
    <property type="match status" value="1"/>
</dbReference>
<evidence type="ECO:0000259" key="10">
    <source>
        <dbReference type="PROSITE" id="PS51194"/>
    </source>
</evidence>
<evidence type="ECO:0000256" key="5">
    <source>
        <dbReference type="ARBA" id="ARBA00022840"/>
    </source>
</evidence>
<dbReference type="Pfam" id="PF08494">
    <property type="entry name" value="DEAD_assoc"/>
    <property type="match status" value="1"/>
</dbReference>
<keyword evidence="4 11" id="KW-0347">Helicase</keyword>
<dbReference type="PANTHER" id="PTHR47962:SF5">
    <property type="entry name" value="ATP-DEPENDENT HELICASE LHR-RELATED"/>
    <property type="match status" value="1"/>
</dbReference>
<dbReference type="SUPFAM" id="SSF52540">
    <property type="entry name" value="P-loop containing nucleoside triphosphate hydrolases"/>
    <property type="match status" value="1"/>
</dbReference>
<keyword evidence="3 11" id="KW-0378">Hydrolase</keyword>
<evidence type="ECO:0000256" key="2">
    <source>
        <dbReference type="ARBA" id="ARBA00022763"/>
    </source>
</evidence>
<dbReference type="Pfam" id="PF23235">
    <property type="entry name" value="WHD_3rd_Lhr"/>
    <property type="match status" value="1"/>
</dbReference>
<keyword evidence="7" id="KW-0234">DNA repair</keyword>
<dbReference type="GO" id="GO:0004386">
    <property type="term" value="F:helicase activity"/>
    <property type="evidence" value="ECO:0007669"/>
    <property type="project" value="UniProtKB-KW"/>
</dbReference>
<dbReference type="InterPro" id="IPR011545">
    <property type="entry name" value="DEAD/DEAH_box_helicase_dom"/>
</dbReference>
<evidence type="ECO:0000256" key="4">
    <source>
        <dbReference type="ARBA" id="ARBA00022806"/>
    </source>
</evidence>
<name>A0A841R9F0_9SPIO</name>
<dbReference type="GO" id="GO:0003677">
    <property type="term" value="F:DNA binding"/>
    <property type="evidence" value="ECO:0007669"/>
    <property type="project" value="UniProtKB-KW"/>
</dbReference>
<keyword evidence="8" id="KW-0413">Isomerase</keyword>
<dbReference type="EMBL" id="JACHGJ010000002">
    <property type="protein sequence ID" value="MBB6479837.1"/>
    <property type="molecule type" value="Genomic_DNA"/>
</dbReference>
<evidence type="ECO:0000256" key="1">
    <source>
        <dbReference type="ARBA" id="ARBA00022741"/>
    </source>
</evidence>
<evidence type="ECO:0000259" key="9">
    <source>
        <dbReference type="PROSITE" id="PS51192"/>
    </source>
</evidence>
<keyword evidence="12" id="KW-1185">Reference proteome</keyword>
<evidence type="ECO:0000256" key="8">
    <source>
        <dbReference type="ARBA" id="ARBA00023235"/>
    </source>
</evidence>
<dbReference type="Pfam" id="PF19306">
    <property type="entry name" value="WHD_Lhr"/>
    <property type="match status" value="1"/>
</dbReference>
<dbReference type="InterPro" id="IPR001650">
    <property type="entry name" value="Helicase_C-like"/>
</dbReference>
<evidence type="ECO:0000256" key="6">
    <source>
        <dbReference type="ARBA" id="ARBA00023125"/>
    </source>
</evidence>
<dbReference type="GO" id="GO:0016887">
    <property type="term" value="F:ATP hydrolysis activity"/>
    <property type="evidence" value="ECO:0007669"/>
    <property type="project" value="TreeGrafter"/>
</dbReference>